<evidence type="ECO:0008006" key="4">
    <source>
        <dbReference type="Google" id="ProtNLM"/>
    </source>
</evidence>
<dbReference type="Proteomes" id="UP000272025">
    <property type="component" value="Unassembled WGS sequence"/>
</dbReference>
<evidence type="ECO:0000313" key="3">
    <source>
        <dbReference type="Proteomes" id="UP000272025"/>
    </source>
</evidence>
<feature type="region of interest" description="Disordered" evidence="1">
    <location>
        <begin position="425"/>
        <end position="493"/>
    </location>
</feature>
<protein>
    <recommendedName>
        <fullName evidence="4">Arrestin-like N-terminal domain-containing protein</fullName>
    </recommendedName>
</protein>
<keyword evidence="3" id="KW-1185">Reference proteome</keyword>
<gene>
    <name evidence="2" type="ORF">SODALDRAFT_188857</name>
</gene>
<dbReference type="RefSeq" id="XP_028464932.1">
    <property type="nucleotide sequence ID" value="XM_028607119.1"/>
</dbReference>
<proteinExistence type="predicted"/>
<dbReference type="EMBL" id="ML119057">
    <property type="protein sequence ID" value="ROT37126.1"/>
    <property type="molecule type" value="Genomic_DNA"/>
</dbReference>
<dbReference type="OrthoDB" id="2333384at2759"/>
<evidence type="ECO:0000256" key="1">
    <source>
        <dbReference type="SAM" id="MobiDB-lite"/>
    </source>
</evidence>
<dbReference type="AlphaFoldDB" id="A0A3N2PRX9"/>
<evidence type="ECO:0000313" key="2">
    <source>
        <dbReference type="EMBL" id="ROT37126.1"/>
    </source>
</evidence>
<name>A0A3N2PRX9_SODAK</name>
<organism evidence="2 3">
    <name type="scientific">Sodiomyces alkalinus (strain CBS 110278 / VKM F-3762 / F11)</name>
    <name type="common">Alkaliphilic filamentous fungus</name>
    <dbReference type="NCBI Taxonomy" id="1314773"/>
    <lineage>
        <taxon>Eukaryota</taxon>
        <taxon>Fungi</taxon>
        <taxon>Dikarya</taxon>
        <taxon>Ascomycota</taxon>
        <taxon>Pezizomycotina</taxon>
        <taxon>Sordariomycetes</taxon>
        <taxon>Hypocreomycetidae</taxon>
        <taxon>Glomerellales</taxon>
        <taxon>Plectosphaerellaceae</taxon>
        <taxon>Sodiomyces</taxon>
    </lineage>
</organism>
<reference evidence="2 3" key="1">
    <citation type="journal article" date="2018" name="Mol. Ecol.">
        <title>The obligate alkalophilic soda-lake fungus Sodiomyces alkalinus has shifted to a protein diet.</title>
        <authorList>
            <person name="Grum-Grzhimaylo A.A."/>
            <person name="Falkoski D.L."/>
            <person name="van den Heuvel J."/>
            <person name="Valero-Jimenez C.A."/>
            <person name="Min B."/>
            <person name="Choi I.G."/>
            <person name="Lipzen A."/>
            <person name="Daum C.G."/>
            <person name="Aanen D.K."/>
            <person name="Tsang A."/>
            <person name="Henrissat B."/>
            <person name="Bilanenko E.N."/>
            <person name="de Vries R.P."/>
            <person name="van Kan J.A.L."/>
            <person name="Grigoriev I.V."/>
            <person name="Debets A.J.M."/>
        </authorList>
    </citation>
    <scope>NUCLEOTIDE SEQUENCE [LARGE SCALE GENOMIC DNA]</scope>
    <source>
        <strain evidence="2 3">F11</strain>
    </source>
</reference>
<dbReference type="GeneID" id="39575597"/>
<accession>A0A3N2PRX9</accession>
<sequence length="493" mass="54681">MGRTTYKGNPALQIVTEGVTYPTVPLFAPGNTIIGRVCRRAALVSTEASVQITLCGRAKSKITVRRHNAASHGTTTTHYRGRFTLIDEDAHRQTIFNGPLHVADSSDNQTWSFVIDIPTHCSQRKLVNSVPANLSFLPLDAASVAIHRLPGTFDMDHSGWSSDREGFVEYWLEATILFIQHGKQRSETATLPIIIASANNDPPITDFGNRRYRELRVISSFRLLPNMEAAELTFQQKCQQLFGSSKVPRAAGKLELYMPRIMQLGNPSTVPLRLRFVPDKKLSSDNMHDIPIKIVLQSLRMTLMTKTTVRCAAAFSPREASDDTEITLNIWPPSPGQPSSILYIPCTGEYPPIDVGAKADFRLNSQAPRQALRKLYPRFTTYNLMHTHYFKFEIVATASGEEMKMNAFESVVILPASEARQAPVAAYSAHPGSSAVQQEEEAPPPPFQPRSESWIRPPAETDAPPTFAQAQEENVTRKSQEAERSTEAGPSVP</sequence>
<feature type="compositionally biased region" description="Basic and acidic residues" evidence="1">
    <location>
        <begin position="474"/>
        <end position="486"/>
    </location>
</feature>